<dbReference type="Pfam" id="PF04168">
    <property type="entry name" value="Alpha-E"/>
    <property type="match status" value="1"/>
</dbReference>
<comment type="caution">
    <text evidence="3">The sequence shown here is derived from an EMBL/GenBank/DDBJ whole genome shotgun (WGS) entry which is preliminary data.</text>
</comment>
<dbReference type="SUPFAM" id="SSF56059">
    <property type="entry name" value="Glutathione synthetase ATP-binding domain-like"/>
    <property type="match status" value="1"/>
</dbReference>
<evidence type="ECO:0000313" key="4">
    <source>
        <dbReference type="Proteomes" id="UP000262379"/>
    </source>
</evidence>
<dbReference type="EMBL" id="QURN01000004">
    <property type="protein sequence ID" value="RFC68431.1"/>
    <property type="molecule type" value="Genomic_DNA"/>
</dbReference>
<dbReference type="Proteomes" id="UP000262379">
    <property type="component" value="Unassembled WGS sequence"/>
</dbReference>
<gene>
    <name evidence="3" type="ORF">DY251_05505</name>
</gene>
<accession>A0A371XGT4</accession>
<dbReference type="AlphaFoldDB" id="A0A371XGT4"/>
<keyword evidence="4" id="KW-1185">Reference proteome</keyword>
<protein>
    <submittedName>
        <fullName evidence="3">Uncharacterized protein</fullName>
    </submittedName>
</protein>
<proteinExistence type="predicted"/>
<feature type="domain" description="DUF403" evidence="1">
    <location>
        <begin position="514"/>
        <end position="794"/>
    </location>
</feature>
<dbReference type="Gene3D" id="3.40.50.11290">
    <property type="match status" value="1"/>
</dbReference>
<organism evidence="3 4">
    <name type="scientific">Mesorhizobium denitrificans</name>
    <dbReference type="NCBI Taxonomy" id="2294114"/>
    <lineage>
        <taxon>Bacteria</taxon>
        <taxon>Pseudomonadati</taxon>
        <taxon>Pseudomonadota</taxon>
        <taxon>Alphaproteobacteria</taxon>
        <taxon>Hyphomicrobiales</taxon>
        <taxon>Phyllobacteriaceae</taxon>
        <taxon>Mesorhizobium</taxon>
    </lineage>
</organism>
<evidence type="ECO:0000259" key="2">
    <source>
        <dbReference type="Pfam" id="PF14403"/>
    </source>
</evidence>
<dbReference type="RefSeq" id="WP_116622867.1">
    <property type="nucleotide sequence ID" value="NZ_QURN01000004.1"/>
</dbReference>
<evidence type="ECO:0000259" key="1">
    <source>
        <dbReference type="Pfam" id="PF04168"/>
    </source>
</evidence>
<evidence type="ECO:0000313" key="3">
    <source>
        <dbReference type="EMBL" id="RFC68431.1"/>
    </source>
</evidence>
<dbReference type="InterPro" id="IPR007296">
    <property type="entry name" value="DUF403"/>
</dbReference>
<dbReference type="PANTHER" id="PTHR34595">
    <property type="entry name" value="BLR5612 PROTEIN"/>
    <property type="match status" value="1"/>
</dbReference>
<dbReference type="Pfam" id="PF14403">
    <property type="entry name" value="CP_ATPgrasp_2"/>
    <property type="match status" value="1"/>
</dbReference>
<dbReference type="InterPro" id="IPR025841">
    <property type="entry name" value="CP_ATPgrasp_2"/>
</dbReference>
<feature type="domain" description="Circularly permuted ATP-grasp type 2" evidence="2">
    <location>
        <begin position="91"/>
        <end position="465"/>
    </location>
</feature>
<dbReference type="InterPro" id="IPR051680">
    <property type="entry name" value="ATP-dep_Glu-Cys_Ligase-2"/>
</dbReference>
<sequence>MASVNDKKVPKWNAASEYRPMPGVPDELMSENGAIRPVWSQFLSYFSSLAPADLAGRFARGDEYLRDAGVYFRQYDQKNAIDRSWPLSHVPVILHESEWADIASALTQRADLLEHVAADIYGPNNLVAEGKLPASIIAGNPEWLRPMVGVRPASGHFLHFLAFDLGRGPNGQWWVLEDRVQAPSGAGFALENRVATARVFSDYYSEAHVHRLAGFFRRFRESLNLMRGGDENGIAILSPGPMTDTYYEHAYIARYLGMGLLEGEDLSVENDRVMVRSVSGNRPISVLWRRLDSTFADPLEFDGASRLGTPGLAGAVRHGNISMVNALGAGALEAKALFAFLPRISEAVMGQPLGMPNVATWWCGSEMERRHVAANSERMVICPAVPPLRLAGRPARPEFGMGEAGRELILTPENGRHFVGQEAVTLSTTPSWEDGRLLPRPLSLRVYLARTADGWVAMPGGFARIGHSRDPKAIAMQQGGAVADVWVVSDRKVSTETMLAPPAGPYVRPRQGALPSRAADNLFWLGRYVERAESTMRLMRAYFARLAEAGELESPLLSYVREHIDARDIEANEAIPTSLRAMFSSAIGSAAKIRDRFSVDGWMALNDLADSANRMTLTATVGDDSARAMSVLLRKITGFSGLVHENMYRFVGWRFLTLGRSLERALAITSLLTSMTDDEAPDGALDFAVEVGDSTLSHRRRYTVRTTRPTVIDLMALDSMNPRSILYQLNEIKTQVDLLPDAGVPGHMSELARAALRTQTNIAVQTPEAFDIEALNQTYDEIAALSELITKAYLK</sequence>
<dbReference type="PANTHER" id="PTHR34595:SF2">
    <property type="entry name" value="BLR2978 PROTEIN"/>
    <property type="match status" value="1"/>
</dbReference>
<name>A0A371XGT4_9HYPH</name>
<reference evidence="4" key="1">
    <citation type="submission" date="2018-08" db="EMBL/GenBank/DDBJ databases">
        <authorList>
            <person name="Im W.T."/>
        </authorList>
    </citation>
    <scope>NUCLEOTIDE SEQUENCE [LARGE SCALE GENOMIC DNA]</scope>
    <source>
        <strain evidence="4">LA-28</strain>
    </source>
</reference>